<dbReference type="OrthoDB" id="981960at2"/>
<protein>
    <submittedName>
        <fullName evidence="1">Uncharacterized protein</fullName>
    </submittedName>
</protein>
<dbReference type="AlphaFoldDB" id="A0A1G5YMX4"/>
<dbReference type="Proteomes" id="UP000198756">
    <property type="component" value="Unassembled WGS sequence"/>
</dbReference>
<evidence type="ECO:0000313" key="2">
    <source>
        <dbReference type="Proteomes" id="UP000198756"/>
    </source>
</evidence>
<keyword evidence="2" id="KW-1185">Reference proteome</keyword>
<gene>
    <name evidence="1" type="ORF">SAMN03080617_02685</name>
</gene>
<sequence length="85" mass="9734">MESAEKISITTKTLASGNCQVKFFVEDEQRPQYGYLLVTEPKPVGDIIEEIKNRLEKRRMATMNLNPFFPLSPSSDDPNFYLFSA</sequence>
<evidence type="ECO:0000313" key="1">
    <source>
        <dbReference type="EMBL" id="SDA83744.1"/>
    </source>
</evidence>
<dbReference type="RefSeq" id="WP_092730771.1">
    <property type="nucleotide sequence ID" value="NZ_FMXE01000018.1"/>
</dbReference>
<reference evidence="2" key="1">
    <citation type="submission" date="2016-10" db="EMBL/GenBank/DDBJ databases">
        <authorList>
            <person name="Varghese N."/>
            <person name="Submissions S."/>
        </authorList>
    </citation>
    <scope>NUCLEOTIDE SEQUENCE [LARGE SCALE GENOMIC DNA]</scope>
    <source>
        <strain evidence="2">DSM 22703</strain>
    </source>
</reference>
<proteinExistence type="predicted"/>
<name>A0A1G5YMX4_9BACT</name>
<dbReference type="EMBL" id="FMXE01000018">
    <property type="protein sequence ID" value="SDA83744.1"/>
    <property type="molecule type" value="Genomic_DNA"/>
</dbReference>
<accession>A0A1G5YMX4</accession>
<organism evidence="1 2">
    <name type="scientific">Algoriphagus alkaliphilus</name>
    <dbReference type="NCBI Taxonomy" id="279824"/>
    <lineage>
        <taxon>Bacteria</taxon>
        <taxon>Pseudomonadati</taxon>
        <taxon>Bacteroidota</taxon>
        <taxon>Cytophagia</taxon>
        <taxon>Cytophagales</taxon>
        <taxon>Cyclobacteriaceae</taxon>
        <taxon>Algoriphagus</taxon>
    </lineage>
</organism>